<reference evidence="1" key="1">
    <citation type="journal article" date="2015" name="Nature">
        <title>Complex archaea that bridge the gap between prokaryotes and eukaryotes.</title>
        <authorList>
            <person name="Spang A."/>
            <person name="Saw J.H."/>
            <person name="Jorgensen S.L."/>
            <person name="Zaremba-Niedzwiedzka K."/>
            <person name="Martijn J."/>
            <person name="Lind A.E."/>
            <person name="van Eijk R."/>
            <person name="Schleper C."/>
            <person name="Guy L."/>
            <person name="Ettema T.J."/>
        </authorList>
    </citation>
    <scope>NUCLEOTIDE SEQUENCE</scope>
</reference>
<proteinExistence type="predicted"/>
<sequence>MSITRRIPPCAAKVLDCIRKNVKRPRRLPRLTGSNRLRWFKRTAMVCCPMGLLPGAISPQPWVKRHLKGWDLPGRGIKCFAIWWDEQQDARAAVNAVWPKEVHS</sequence>
<organism evidence="1">
    <name type="scientific">marine sediment metagenome</name>
    <dbReference type="NCBI Taxonomy" id="412755"/>
    <lineage>
        <taxon>unclassified sequences</taxon>
        <taxon>metagenomes</taxon>
        <taxon>ecological metagenomes</taxon>
    </lineage>
</organism>
<dbReference type="EMBL" id="LAZR01000448">
    <property type="protein sequence ID" value="KKN68467.1"/>
    <property type="molecule type" value="Genomic_DNA"/>
</dbReference>
<protein>
    <submittedName>
        <fullName evidence="1">Uncharacterized protein</fullName>
    </submittedName>
</protein>
<comment type="caution">
    <text evidence="1">The sequence shown here is derived from an EMBL/GenBank/DDBJ whole genome shotgun (WGS) entry which is preliminary data.</text>
</comment>
<accession>A0A0F9T117</accession>
<name>A0A0F9T117_9ZZZZ</name>
<evidence type="ECO:0000313" key="1">
    <source>
        <dbReference type="EMBL" id="KKN68467.1"/>
    </source>
</evidence>
<gene>
    <name evidence="1" type="ORF">LCGC14_0451030</name>
</gene>
<dbReference type="AlphaFoldDB" id="A0A0F9T117"/>